<feature type="region of interest" description="Disordered" evidence="4">
    <location>
        <begin position="166"/>
        <end position="211"/>
    </location>
</feature>
<dbReference type="InterPro" id="IPR004029">
    <property type="entry name" value="UreE_N"/>
</dbReference>
<dbReference type="Gene3D" id="2.60.260.20">
    <property type="entry name" value="Urease metallochaperone UreE, N-terminal domain"/>
    <property type="match status" value="1"/>
</dbReference>
<evidence type="ECO:0000313" key="7">
    <source>
        <dbReference type="Proteomes" id="UP000199114"/>
    </source>
</evidence>
<sequence length="211" mass="22849">MERIDGIVGNVHADDELAASRAAHEEADTLERVVIDADNRRRSRFRATTDRGTDVGVVVDKPAVSAGDVLLAEDDRLIVVAFEPRDALAVTLPDATPERLEAAVELGHRVGNQHWDLAVEEGTVYVPLEADRHIVERVVADVVPGSDVRETTVEADLFVADLEAERTGSDGVSEHGNGVEHGHGRGGVDHTHEHGTDGIDHSHEHDHAHDH</sequence>
<evidence type="ECO:0000256" key="1">
    <source>
        <dbReference type="ARBA" id="ARBA00022490"/>
    </source>
</evidence>
<dbReference type="EMBL" id="FOFD01000002">
    <property type="protein sequence ID" value="SEQ38249.1"/>
    <property type="molecule type" value="Genomic_DNA"/>
</dbReference>
<protein>
    <submittedName>
        <fullName evidence="6">Urease accessory protein</fullName>
    </submittedName>
</protein>
<evidence type="ECO:0000256" key="4">
    <source>
        <dbReference type="SAM" id="MobiDB-lite"/>
    </source>
</evidence>
<dbReference type="Proteomes" id="UP000199114">
    <property type="component" value="Unassembled WGS sequence"/>
</dbReference>
<evidence type="ECO:0000313" key="6">
    <source>
        <dbReference type="EMBL" id="SEQ38249.1"/>
    </source>
</evidence>
<evidence type="ECO:0000256" key="3">
    <source>
        <dbReference type="ARBA" id="ARBA00023186"/>
    </source>
</evidence>
<evidence type="ECO:0000256" key="2">
    <source>
        <dbReference type="ARBA" id="ARBA00022596"/>
    </source>
</evidence>
<reference evidence="7" key="1">
    <citation type="submission" date="2016-10" db="EMBL/GenBank/DDBJ databases">
        <authorList>
            <person name="Varghese N."/>
            <person name="Submissions S."/>
        </authorList>
    </citation>
    <scope>NUCLEOTIDE SEQUENCE [LARGE SCALE GENOMIC DNA]</scope>
    <source>
        <strain evidence="7">DSM 25055</strain>
    </source>
</reference>
<accession>A0A1H9FK20</accession>
<dbReference type="InterPro" id="IPR036118">
    <property type="entry name" value="UreE_N_sf"/>
</dbReference>
<dbReference type="Pfam" id="PF02814">
    <property type="entry name" value="UreE_N"/>
    <property type="match status" value="1"/>
</dbReference>
<keyword evidence="7" id="KW-1185">Reference proteome</keyword>
<feature type="domain" description="UreE urease accessory N-terminal" evidence="5">
    <location>
        <begin position="10"/>
        <end position="78"/>
    </location>
</feature>
<dbReference type="InterPro" id="IPR012406">
    <property type="entry name" value="UreE"/>
</dbReference>
<gene>
    <name evidence="6" type="ORF">SAMN04489841_1606</name>
</gene>
<dbReference type="RefSeq" id="WP_090616033.1">
    <property type="nucleotide sequence ID" value="NZ_FOFD01000002.1"/>
</dbReference>
<feature type="compositionally biased region" description="Basic and acidic residues" evidence="4">
    <location>
        <begin position="177"/>
        <end position="211"/>
    </location>
</feature>
<dbReference type="AlphaFoldDB" id="A0A1H9FK20"/>
<dbReference type="SUPFAM" id="SSF69287">
    <property type="entry name" value="Urease metallochaperone UreE, N-terminal domain"/>
    <property type="match status" value="1"/>
</dbReference>
<keyword evidence="1" id="KW-0963">Cytoplasm</keyword>
<keyword evidence="3" id="KW-0143">Chaperone</keyword>
<evidence type="ECO:0000259" key="5">
    <source>
        <dbReference type="SMART" id="SM00988"/>
    </source>
</evidence>
<dbReference type="HAMAP" id="MF_00822">
    <property type="entry name" value="UreE"/>
    <property type="match status" value="1"/>
</dbReference>
<dbReference type="GO" id="GO:0005737">
    <property type="term" value="C:cytoplasm"/>
    <property type="evidence" value="ECO:0007669"/>
    <property type="project" value="InterPro"/>
</dbReference>
<dbReference type="STRING" id="1186196.SAMN04489841_1606"/>
<dbReference type="GO" id="GO:0016151">
    <property type="term" value="F:nickel cation binding"/>
    <property type="evidence" value="ECO:0007669"/>
    <property type="project" value="InterPro"/>
</dbReference>
<proteinExistence type="inferred from homology"/>
<dbReference type="GO" id="GO:0006457">
    <property type="term" value="P:protein folding"/>
    <property type="evidence" value="ECO:0007669"/>
    <property type="project" value="InterPro"/>
</dbReference>
<organism evidence="6 7">
    <name type="scientific">Natrinema salaciae</name>
    <dbReference type="NCBI Taxonomy" id="1186196"/>
    <lineage>
        <taxon>Archaea</taxon>
        <taxon>Methanobacteriati</taxon>
        <taxon>Methanobacteriota</taxon>
        <taxon>Stenosarchaea group</taxon>
        <taxon>Halobacteria</taxon>
        <taxon>Halobacteriales</taxon>
        <taxon>Natrialbaceae</taxon>
        <taxon>Natrinema</taxon>
    </lineage>
</organism>
<keyword evidence="2" id="KW-0533">Nickel</keyword>
<name>A0A1H9FK20_9EURY</name>
<dbReference type="OrthoDB" id="241983at2157"/>
<dbReference type="SMART" id="SM00988">
    <property type="entry name" value="UreE_N"/>
    <property type="match status" value="1"/>
</dbReference>
<dbReference type="NCBIfam" id="NF009752">
    <property type="entry name" value="PRK13261.1-2"/>
    <property type="match status" value="1"/>
</dbReference>